<evidence type="ECO:0000256" key="5">
    <source>
        <dbReference type="ARBA" id="ARBA00022692"/>
    </source>
</evidence>
<evidence type="ECO:0000256" key="9">
    <source>
        <dbReference type="SAM" id="Phobius"/>
    </source>
</evidence>
<sequence>MGARMIKIFNKYLIKRSFYFSLSILLIFGLLDSIFILISELEKNSSDYTFLHILKYVIFSMPHNLLDFVQGACLLGVMLSLGMSHEEGNLNVLRSAGKSPLEIVFTSSIGALILVLSMLALDEIAFRKLYVNEEAERNILLNKEINYGDEINWIKSGNSFLGFENIVDEKIFNVNFIKLQDKEVIYSVKSDVATISNNKIIFDKESTYKSFIDNVDKKDIEFFEIPIQSKITFSNIKHLGLFELNFYRQIFDGSTIKKDILFKSHIDKSFYNKIFLPISSLILILFFGSFIFTSLRDSTIGNRVVVSVVGAFIYQLIQDLSSGIFISYGLTTILGIILPSVLLIVASMISYKKI</sequence>
<evidence type="ECO:0000256" key="4">
    <source>
        <dbReference type="ARBA" id="ARBA00022475"/>
    </source>
</evidence>
<gene>
    <name evidence="10" type="ORF">EVA93_01805</name>
</gene>
<keyword evidence="4" id="KW-1003">Cell membrane</keyword>
<feature type="transmembrane region" description="Helical" evidence="9">
    <location>
        <begin position="103"/>
        <end position="121"/>
    </location>
</feature>
<name>A0A520N3I4_9GAMM</name>
<feature type="transmembrane region" description="Helical" evidence="9">
    <location>
        <begin position="324"/>
        <end position="349"/>
    </location>
</feature>
<reference evidence="10 11" key="1">
    <citation type="submission" date="2019-02" db="EMBL/GenBank/DDBJ databases">
        <title>Prokaryotic population dynamics and viral predation in marine succession experiment using metagenomics: the confinement effect.</title>
        <authorList>
            <person name="Haro-Moreno J.M."/>
            <person name="Rodriguez-Valera F."/>
            <person name="Lopez-Perez M."/>
        </authorList>
    </citation>
    <scope>NUCLEOTIDE SEQUENCE [LARGE SCALE GENOMIC DNA]</scope>
    <source>
        <strain evidence="10">MED-G160</strain>
    </source>
</reference>
<dbReference type="AlphaFoldDB" id="A0A520N3I4"/>
<proteinExistence type="inferred from homology"/>
<evidence type="ECO:0000313" key="11">
    <source>
        <dbReference type="Proteomes" id="UP000318710"/>
    </source>
</evidence>
<evidence type="ECO:0000313" key="10">
    <source>
        <dbReference type="EMBL" id="RZO28052.1"/>
    </source>
</evidence>
<comment type="subcellular location">
    <subcellularLocation>
        <location evidence="2">Cell membrane</location>
        <topology evidence="2">Multi-pass membrane protein</topology>
    </subcellularLocation>
</comment>
<evidence type="ECO:0000256" key="2">
    <source>
        <dbReference type="ARBA" id="ARBA00004651"/>
    </source>
</evidence>
<evidence type="ECO:0000256" key="3">
    <source>
        <dbReference type="ARBA" id="ARBA00007725"/>
    </source>
</evidence>
<dbReference type="Pfam" id="PF03739">
    <property type="entry name" value="LptF_LptG"/>
    <property type="match status" value="1"/>
</dbReference>
<dbReference type="PANTHER" id="PTHR33529">
    <property type="entry name" value="SLR0882 PROTEIN-RELATED"/>
    <property type="match status" value="1"/>
</dbReference>
<comment type="caution">
    <text evidence="10">The sequence shown here is derived from an EMBL/GenBank/DDBJ whole genome shotgun (WGS) entry which is preliminary data.</text>
</comment>
<dbReference type="PANTHER" id="PTHR33529:SF2">
    <property type="entry name" value="LIPOPOLYSACCHARIDE EXPORT SYSTEM PERMEASE PROTEIN LPTG"/>
    <property type="match status" value="1"/>
</dbReference>
<evidence type="ECO:0000256" key="8">
    <source>
        <dbReference type="ARBA" id="ARBA00026081"/>
    </source>
</evidence>
<feature type="transmembrane region" description="Helical" evidence="9">
    <location>
        <begin position="18"/>
        <end position="38"/>
    </location>
</feature>
<keyword evidence="7 9" id="KW-0472">Membrane</keyword>
<organism evidence="10 11">
    <name type="scientific">SAR86 cluster bacterium</name>
    <dbReference type="NCBI Taxonomy" id="2030880"/>
    <lineage>
        <taxon>Bacteria</taxon>
        <taxon>Pseudomonadati</taxon>
        <taxon>Pseudomonadota</taxon>
        <taxon>Gammaproteobacteria</taxon>
        <taxon>SAR86 cluster</taxon>
    </lineage>
</organism>
<comment type="subunit">
    <text evidence="8">Component of the lipopolysaccharide transport and assembly complex. The LptBFG transporter is composed of two ATP-binding proteins (LptB) and two transmembrane proteins (LptF and LptG).</text>
</comment>
<dbReference type="GO" id="GO:0015920">
    <property type="term" value="P:lipopolysaccharide transport"/>
    <property type="evidence" value="ECO:0007669"/>
    <property type="project" value="TreeGrafter"/>
</dbReference>
<dbReference type="Proteomes" id="UP000318710">
    <property type="component" value="Unassembled WGS sequence"/>
</dbReference>
<feature type="transmembrane region" description="Helical" evidence="9">
    <location>
        <begin position="274"/>
        <end position="294"/>
    </location>
</feature>
<evidence type="ECO:0000256" key="1">
    <source>
        <dbReference type="ARBA" id="ARBA00002265"/>
    </source>
</evidence>
<comment type="function">
    <text evidence="1">Part of the ABC transporter complex LptBFG involved in the translocation of lipopolysaccharide (LPS) from the inner membrane to the outer membrane.</text>
</comment>
<dbReference type="InterPro" id="IPR005495">
    <property type="entry name" value="LptG/LptF_permease"/>
</dbReference>
<keyword evidence="6 9" id="KW-1133">Transmembrane helix</keyword>
<comment type="similarity">
    <text evidence="3">Belongs to the LptF/LptG family.</text>
</comment>
<dbReference type="GO" id="GO:0043190">
    <property type="term" value="C:ATP-binding cassette (ABC) transporter complex"/>
    <property type="evidence" value="ECO:0007669"/>
    <property type="project" value="TreeGrafter"/>
</dbReference>
<evidence type="ECO:0000256" key="7">
    <source>
        <dbReference type="ARBA" id="ARBA00023136"/>
    </source>
</evidence>
<protein>
    <submittedName>
        <fullName evidence="10">LptF/LptG family permease</fullName>
    </submittedName>
</protein>
<accession>A0A520N3I4</accession>
<evidence type="ECO:0000256" key="6">
    <source>
        <dbReference type="ARBA" id="ARBA00022989"/>
    </source>
</evidence>
<dbReference type="EMBL" id="SHBF01000006">
    <property type="protein sequence ID" value="RZO28052.1"/>
    <property type="molecule type" value="Genomic_DNA"/>
</dbReference>
<keyword evidence="5 9" id="KW-0812">Transmembrane</keyword>